<accession>A0AB33K9G3</accession>
<protein>
    <submittedName>
        <fullName evidence="1">Uncharacterized protein</fullName>
    </submittedName>
</protein>
<dbReference type="KEGG" id="kic:KCMC57_64770"/>
<proteinExistence type="predicted"/>
<reference evidence="1" key="1">
    <citation type="submission" date="2024-07" db="EMBL/GenBank/DDBJ databases">
        <title>Complete genome sequences of cellulolytic bacteria, Kitasatospora sp. CMC57 and Streptomyces sp. CMC78, isolated from Japanese agricultural soil.</title>
        <authorList>
            <person name="Hashimoto T."/>
            <person name="Ito M."/>
            <person name="Iwamoto M."/>
            <person name="Fukahori D."/>
            <person name="Shoda T."/>
            <person name="Sakoda M."/>
            <person name="Morohoshi T."/>
            <person name="Mitsuboshi M."/>
            <person name="Nishizawa T."/>
        </authorList>
    </citation>
    <scope>NUCLEOTIDE SEQUENCE</scope>
    <source>
        <strain evidence="1">CMC57</strain>
        <plasmid evidence="1">pCMC57_01</plasmid>
    </source>
</reference>
<evidence type="ECO:0000313" key="1">
    <source>
        <dbReference type="EMBL" id="BFP50109.1"/>
    </source>
</evidence>
<geneLocation type="plasmid" evidence="1">
    <name>pCMC57_01</name>
</geneLocation>
<name>A0AB33K9G3_9ACTN</name>
<keyword evidence="1" id="KW-0614">Plasmid</keyword>
<gene>
    <name evidence="1" type="ORF">KCMC57_64770</name>
</gene>
<dbReference type="AlphaFoldDB" id="A0AB33K9G3"/>
<dbReference type="EMBL" id="AP035882">
    <property type="protein sequence ID" value="BFP50109.1"/>
    <property type="molecule type" value="Genomic_DNA"/>
</dbReference>
<sequence length="117" mass="12270">MRGWKARCFDDFSVSRMQPVHSGAVMAGRSIVAVMAGAFRVVVRGRWSGGEGEAQCDGAVLRLAGPVERGGRRDLLRGVAGGGPHPAPGVNPGRRADQVELLGGGAQAVVRRRRAGR</sequence>
<organism evidence="1">
    <name type="scientific">Kitasatospora sp. CMC57</name>
    <dbReference type="NCBI Taxonomy" id="3231513"/>
    <lineage>
        <taxon>Bacteria</taxon>
        <taxon>Bacillati</taxon>
        <taxon>Actinomycetota</taxon>
        <taxon>Actinomycetes</taxon>
        <taxon>Kitasatosporales</taxon>
        <taxon>Streptomycetaceae</taxon>
        <taxon>Kitasatospora</taxon>
    </lineage>
</organism>